<dbReference type="InterPro" id="IPR018228">
    <property type="entry name" value="DNase_TatD-rel_CS"/>
</dbReference>
<dbReference type="OrthoDB" id="9810005at2"/>
<dbReference type="EMBL" id="LAQT01000026">
    <property type="protein sequence ID" value="KPC50802.1"/>
    <property type="molecule type" value="Genomic_DNA"/>
</dbReference>
<evidence type="ECO:0000256" key="2">
    <source>
        <dbReference type="ARBA" id="ARBA00022723"/>
    </source>
</evidence>
<name>A0A0N0XH72_9NEIS</name>
<dbReference type="PATRIC" id="fig|857265.3.peg.3268"/>
<comment type="caution">
    <text evidence="5">The sequence shown here is derived from an EMBL/GenBank/DDBJ whole genome shotgun (WGS) entry which is preliminary data.</text>
</comment>
<dbReference type="PROSITE" id="PS01137">
    <property type="entry name" value="TATD_1"/>
    <property type="match status" value="1"/>
</dbReference>
<evidence type="ECO:0000256" key="3">
    <source>
        <dbReference type="ARBA" id="ARBA00022801"/>
    </source>
</evidence>
<gene>
    <name evidence="5" type="primary">yjjV</name>
    <name evidence="5" type="ORF">WG78_15940</name>
</gene>
<feature type="binding site" evidence="4">
    <location>
        <position position="6"/>
    </location>
    <ligand>
        <name>a divalent metal cation</name>
        <dbReference type="ChEBI" id="CHEBI:60240"/>
        <label>1</label>
    </ligand>
</feature>
<evidence type="ECO:0000256" key="4">
    <source>
        <dbReference type="PIRSR" id="PIRSR005902-1"/>
    </source>
</evidence>
<comment type="similarity">
    <text evidence="1">Belongs to the metallo-dependent hydrolases superfamily. TatD-type hydrolase family.</text>
</comment>
<dbReference type="Proteomes" id="UP000037939">
    <property type="component" value="Unassembled WGS sequence"/>
</dbReference>
<dbReference type="GO" id="GO:0016788">
    <property type="term" value="F:hydrolase activity, acting on ester bonds"/>
    <property type="evidence" value="ECO:0007669"/>
    <property type="project" value="InterPro"/>
</dbReference>
<dbReference type="InterPro" id="IPR001130">
    <property type="entry name" value="TatD-like"/>
</dbReference>
<feature type="binding site" evidence="4">
    <location>
        <position position="91"/>
    </location>
    <ligand>
        <name>a divalent metal cation</name>
        <dbReference type="ChEBI" id="CHEBI:60240"/>
        <label>1</label>
    </ligand>
</feature>
<feature type="binding site" evidence="4">
    <location>
        <position position="200"/>
    </location>
    <ligand>
        <name>a divalent metal cation</name>
        <dbReference type="ChEBI" id="CHEBI:60240"/>
        <label>1</label>
    </ligand>
</feature>
<dbReference type="GO" id="GO:0005829">
    <property type="term" value="C:cytosol"/>
    <property type="evidence" value="ECO:0007669"/>
    <property type="project" value="TreeGrafter"/>
</dbReference>
<dbReference type="FunFam" id="3.20.20.140:FF:000005">
    <property type="entry name" value="TatD family hydrolase"/>
    <property type="match status" value="1"/>
</dbReference>
<dbReference type="Gene3D" id="3.20.20.140">
    <property type="entry name" value="Metal-dependent hydrolases"/>
    <property type="match status" value="1"/>
</dbReference>
<dbReference type="PANTHER" id="PTHR46124">
    <property type="entry name" value="D-AMINOACYL-TRNA DEACYLASE"/>
    <property type="match status" value="1"/>
</dbReference>
<keyword evidence="6" id="KW-1185">Reference proteome</keyword>
<dbReference type="CDD" id="cd01310">
    <property type="entry name" value="TatD_DNAse"/>
    <property type="match status" value="1"/>
</dbReference>
<keyword evidence="2 4" id="KW-0479">Metal-binding</keyword>
<proteinExistence type="inferred from homology"/>
<dbReference type="InterPro" id="IPR032466">
    <property type="entry name" value="Metal_Hydrolase"/>
</dbReference>
<feature type="binding site" evidence="4">
    <location>
        <position position="127"/>
    </location>
    <ligand>
        <name>a divalent metal cation</name>
        <dbReference type="ChEBI" id="CHEBI:60240"/>
        <label>2</label>
    </ligand>
</feature>
<dbReference type="PANTHER" id="PTHR46124:SF3">
    <property type="entry name" value="HYDROLASE"/>
    <property type="match status" value="1"/>
</dbReference>
<accession>A0A0N0XH72</accession>
<evidence type="ECO:0000313" key="6">
    <source>
        <dbReference type="Proteomes" id="UP000037939"/>
    </source>
</evidence>
<dbReference type="AlphaFoldDB" id="A0A0N0XH72"/>
<dbReference type="GO" id="GO:0046872">
    <property type="term" value="F:metal ion binding"/>
    <property type="evidence" value="ECO:0007669"/>
    <property type="project" value="UniProtKB-KW"/>
</dbReference>
<dbReference type="Pfam" id="PF01026">
    <property type="entry name" value="TatD_DNase"/>
    <property type="match status" value="1"/>
</dbReference>
<organism evidence="5 6">
    <name type="scientific">Amantichitinum ursilacus</name>
    <dbReference type="NCBI Taxonomy" id="857265"/>
    <lineage>
        <taxon>Bacteria</taxon>
        <taxon>Pseudomonadati</taxon>
        <taxon>Pseudomonadota</taxon>
        <taxon>Betaproteobacteria</taxon>
        <taxon>Neisseriales</taxon>
        <taxon>Chitinibacteraceae</taxon>
        <taxon>Amantichitinum</taxon>
    </lineage>
</organism>
<feature type="binding site" evidence="4">
    <location>
        <position position="8"/>
    </location>
    <ligand>
        <name>a divalent metal cation</name>
        <dbReference type="ChEBI" id="CHEBI:60240"/>
        <label>1</label>
    </ligand>
</feature>
<dbReference type="EC" id="3.1.21.-" evidence="5"/>
<keyword evidence="3 5" id="KW-0378">Hydrolase</keyword>
<dbReference type="RefSeq" id="WP_053938805.1">
    <property type="nucleotide sequence ID" value="NZ_LAQT01000026.1"/>
</dbReference>
<evidence type="ECO:0000256" key="1">
    <source>
        <dbReference type="ARBA" id="ARBA00009275"/>
    </source>
</evidence>
<dbReference type="PIRSF" id="PIRSF005902">
    <property type="entry name" value="DNase_TatD"/>
    <property type="match status" value="1"/>
</dbReference>
<reference evidence="5 6" key="1">
    <citation type="submission" date="2015-07" db="EMBL/GenBank/DDBJ databases">
        <title>Draft genome sequence of the Amantichitinum ursilacus IGB-41, a new chitin-degrading bacterium.</title>
        <authorList>
            <person name="Kirstahler P."/>
            <person name="Guenther M."/>
            <person name="Grumaz C."/>
            <person name="Rupp S."/>
            <person name="Zibek S."/>
            <person name="Sohn K."/>
        </authorList>
    </citation>
    <scope>NUCLEOTIDE SEQUENCE [LARGE SCALE GENOMIC DNA]</scope>
    <source>
        <strain evidence="5 6">IGB-41</strain>
    </source>
</reference>
<dbReference type="SUPFAM" id="SSF51556">
    <property type="entry name" value="Metallo-dependent hydrolases"/>
    <property type="match status" value="1"/>
</dbReference>
<dbReference type="PROSITE" id="PS01091">
    <property type="entry name" value="TATD_3"/>
    <property type="match status" value="1"/>
</dbReference>
<evidence type="ECO:0000313" key="5">
    <source>
        <dbReference type="EMBL" id="KPC50802.1"/>
    </source>
</evidence>
<sequence length="255" mass="27765">MLIDSHCHLDAPEFAADRAEVVARARAAGVTQWVVPAVSAETFATTLAMREYAGAALAFGLHPVYVNVHQDAHLAELAQWLAREQPVAVGEIGLDFYVQGLDAARQVALFEAQLKLARDFDLPVIVHIRRSQDQVLKYLRKWKVKGGIAHAFNGSEQQAAEFIKLGFKLGFGGAMTYSGSQRIRRLAAGLPMEAIVLETDAPDIPPAWLDRQRNEPAQMRRFAEVLAELRGSTVEAIAAATVANTRAVLAVPSST</sequence>
<protein>
    <submittedName>
        <fullName evidence="5">Putative deoxyribonuclease YjjV</fullName>
        <ecNumber evidence="5">3.1.21.-</ecNumber>
    </submittedName>
</protein>
<feature type="binding site" evidence="4">
    <location>
        <position position="150"/>
    </location>
    <ligand>
        <name>a divalent metal cation</name>
        <dbReference type="ChEBI" id="CHEBI:60240"/>
        <label>2</label>
    </ligand>
</feature>
<dbReference type="STRING" id="857265.WG78_15940"/>